<dbReference type="SUPFAM" id="SSF90002">
    <property type="entry name" value="Hypothetical protein YjiA, C-terminal domain"/>
    <property type="match status" value="1"/>
</dbReference>
<keyword evidence="2" id="KW-0378">Hydrolase</keyword>
<dbReference type="OrthoDB" id="9808822at2"/>
<comment type="similarity">
    <text evidence="4">Belongs to the SIMIBI class G3E GTPase family. ZNG1 subfamily.</text>
</comment>
<dbReference type="eggNOG" id="COG0523">
    <property type="taxonomic scope" value="Bacteria"/>
</dbReference>
<dbReference type="GO" id="GO:0016787">
    <property type="term" value="F:hydrolase activity"/>
    <property type="evidence" value="ECO:0007669"/>
    <property type="project" value="UniProtKB-KW"/>
</dbReference>
<dbReference type="InterPro" id="IPR036627">
    <property type="entry name" value="CobW-likC_sf"/>
</dbReference>
<dbReference type="RefSeq" id="WP_014901488.1">
    <property type="nucleotide sequence ID" value="NC_018515.1"/>
</dbReference>
<evidence type="ECO:0000313" key="8">
    <source>
        <dbReference type="EMBL" id="AFQ42566.1"/>
    </source>
</evidence>
<dbReference type="EMBL" id="CP003629">
    <property type="protein sequence ID" value="AFQ42566.1"/>
    <property type="molecule type" value="Genomic_DNA"/>
</dbReference>
<keyword evidence="3" id="KW-0143">Chaperone</keyword>
<evidence type="ECO:0000256" key="2">
    <source>
        <dbReference type="ARBA" id="ARBA00022801"/>
    </source>
</evidence>
<evidence type="ECO:0000256" key="3">
    <source>
        <dbReference type="ARBA" id="ARBA00023186"/>
    </source>
</evidence>
<dbReference type="Gene3D" id="3.30.1220.10">
    <property type="entry name" value="CobW-like, C-terminal domain"/>
    <property type="match status" value="1"/>
</dbReference>
<accession>J7IV34</accession>
<reference evidence="9" key="2">
    <citation type="submission" date="2012-08" db="EMBL/GenBank/DDBJ databases">
        <title>Finished genome of Desulfosporosinus meridiei DSM 13257.</title>
        <authorList>
            <person name="Huntemann M."/>
            <person name="Wei C.-L."/>
            <person name="Han J."/>
            <person name="Detter J.C."/>
            <person name="Han C."/>
            <person name="Davenport K."/>
            <person name="Daligault H."/>
            <person name="Erkkila T."/>
            <person name="Gu W."/>
            <person name="Munk A.C.C."/>
            <person name="Teshima H."/>
            <person name="Xu Y."/>
            <person name="Chain P."/>
            <person name="Tapia R."/>
            <person name="Chen A."/>
            <person name="Krypides N."/>
            <person name="Mavromatis K."/>
            <person name="Markowitz V."/>
            <person name="Szeto E."/>
            <person name="Ivanova N."/>
            <person name="Mikhailova N."/>
            <person name="Ovchinnikova G."/>
            <person name="Pagani I."/>
            <person name="Pati A."/>
            <person name="Goodwin L."/>
            <person name="Peters L."/>
            <person name="Pitluck S."/>
            <person name="Woyke T."/>
            <person name="Pester M."/>
            <person name="Spring S."/>
            <person name="Ollivier B."/>
            <person name="Rattei T."/>
            <person name="Klenk H.-P."/>
            <person name="Wagner M."/>
            <person name="Loy A."/>
        </authorList>
    </citation>
    <scope>NUCLEOTIDE SEQUENCE [LARGE SCALE GENOMIC DNA]</scope>
    <source>
        <strain evidence="9">ATCC BAA-275 / DSM 13257 / NCIMB 13706 / S10</strain>
    </source>
</reference>
<dbReference type="InterPro" id="IPR003495">
    <property type="entry name" value="CobW/HypB/UreG_nucleotide-bd"/>
</dbReference>
<comment type="catalytic activity">
    <reaction evidence="5">
        <text>GTP + H2O = GDP + phosphate + H(+)</text>
        <dbReference type="Rhea" id="RHEA:19669"/>
        <dbReference type="ChEBI" id="CHEBI:15377"/>
        <dbReference type="ChEBI" id="CHEBI:15378"/>
        <dbReference type="ChEBI" id="CHEBI:37565"/>
        <dbReference type="ChEBI" id="CHEBI:43474"/>
        <dbReference type="ChEBI" id="CHEBI:58189"/>
    </reaction>
    <physiologicalReaction direction="left-to-right" evidence="5">
        <dbReference type="Rhea" id="RHEA:19670"/>
    </physiologicalReaction>
</comment>
<dbReference type="InterPro" id="IPR011629">
    <property type="entry name" value="CobW-like_C"/>
</dbReference>
<evidence type="ECO:0000256" key="4">
    <source>
        <dbReference type="ARBA" id="ARBA00034320"/>
    </source>
</evidence>
<dbReference type="HOGENOM" id="CLU_017452_1_3_9"/>
<dbReference type="STRING" id="768704.Desmer_0524"/>
<dbReference type="PANTHER" id="PTHR13748">
    <property type="entry name" value="COBW-RELATED"/>
    <property type="match status" value="1"/>
</dbReference>
<feature type="domain" description="CobW/HypB/UreG nucleotide-binding" evidence="6">
    <location>
        <begin position="5"/>
        <end position="179"/>
    </location>
</feature>
<evidence type="ECO:0000256" key="5">
    <source>
        <dbReference type="ARBA" id="ARBA00049117"/>
    </source>
</evidence>
<protein>
    <submittedName>
        <fullName evidence="8">Putative GTPase, G3E family</fullName>
    </submittedName>
</protein>
<dbReference type="Gene3D" id="3.40.50.300">
    <property type="entry name" value="P-loop containing nucleotide triphosphate hydrolases"/>
    <property type="match status" value="1"/>
</dbReference>
<gene>
    <name evidence="8" type="ordered locus">Desmer_0524</name>
</gene>
<dbReference type="InterPro" id="IPR027417">
    <property type="entry name" value="P-loop_NTPase"/>
</dbReference>
<keyword evidence="9" id="KW-1185">Reference proteome</keyword>
<evidence type="ECO:0000259" key="7">
    <source>
        <dbReference type="Pfam" id="PF07683"/>
    </source>
</evidence>
<organism evidence="8 9">
    <name type="scientific">Desulfosporosinus meridiei (strain ATCC BAA-275 / DSM 13257 / KCTC 12902 / NCIMB 13706 / S10)</name>
    <dbReference type="NCBI Taxonomy" id="768704"/>
    <lineage>
        <taxon>Bacteria</taxon>
        <taxon>Bacillati</taxon>
        <taxon>Bacillota</taxon>
        <taxon>Clostridia</taxon>
        <taxon>Eubacteriales</taxon>
        <taxon>Desulfitobacteriaceae</taxon>
        <taxon>Desulfosporosinus</taxon>
    </lineage>
</organism>
<feature type="domain" description="CobW C-terminal" evidence="7">
    <location>
        <begin position="248"/>
        <end position="330"/>
    </location>
</feature>
<evidence type="ECO:0000256" key="1">
    <source>
        <dbReference type="ARBA" id="ARBA00022741"/>
    </source>
</evidence>
<dbReference type="KEGG" id="dmi:Desmer_0524"/>
<evidence type="ECO:0000313" key="9">
    <source>
        <dbReference type="Proteomes" id="UP000005262"/>
    </source>
</evidence>
<dbReference type="Pfam" id="PF02492">
    <property type="entry name" value="cobW"/>
    <property type="match status" value="1"/>
</dbReference>
<dbReference type="Pfam" id="PF07683">
    <property type="entry name" value="CobW_C"/>
    <property type="match status" value="1"/>
</dbReference>
<dbReference type="GO" id="GO:0000166">
    <property type="term" value="F:nucleotide binding"/>
    <property type="evidence" value="ECO:0007669"/>
    <property type="project" value="UniProtKB-KW"/>
</dbReference>
<evidence type="ECO:0000259" key="6">
    <source>
        <dbReference type="Pfam" id="PF02492"/>
    </source>
</evidence>
<sequence length="333" mass="36636">MAAEIYVISGFLGAGKTTLIQKLLKEAFRNEKVVLIENDFGEISVDAALLKSSGVEVKEINAGCICCSLSGDFVKALKELLDRFRPDKIMIEPSGVGKLSDIIKACSDPRIKPLATVKGKITVADVKRCQMYLDNFGEFFEDQIKHADVVLLSRTERFPDKVDSASKLVRELNPHAAIIAKAWSRIPAAEILHPEQEHHGQGEHSRYGQGCSCRHHGAQVHEEHCPSGHHHHEGHCDGKHNHGAEDIFDTVTIRTKGIFSIEDLQARIAKMEQGAKGTILRAKGILRSTRGCVNLQYLPGELKITKSAASGDMLCFIGRNLNQQELVSLFGGE</sequence>
<name>J7IV34_DESMD</name>
<dbReference type="PANTHER" id="PTHR13748:SF62">
    <property type="entry name" value="COBW DOMAIN-CONTAINING PROTEIN"/>
    <property type="match status" value="1"/>
</dbReference>
<dbReference type="GO" id="GO:0005737">
    <property type="term" value="C:cytoplasm"/>
    <property type="evidence" value="ECO:0007669"/>
    <property type="project" value="TreeGrafter"/>
</dbReference>
<dbReference type="SUPFAM" id="SSF52540">
    <property type="entry name" value="P-loop containing nucleoside triphosphate hydrolases"/>
    <property type="match status" value="1"/>
</dbReference>
<keyword evidence="1" id="KW-0547">Nucleotide-binding</keyword>
<reference evidence="8 9" key="1">
    <citation type="journal article" date="2012" name="J. Bacteriol.">
        <title>Complete genome sequences of Desulfosporosinus orientis DSM765T, Desulfosporosinus youngiae DSM17734T, Desulfosporosinus meridiei DSM13257T, and Desulfosporosinus acidiphilus DSM22704T.</title>
        <authorList>
            <person name="Pester M."/>
            <person name="Brambilla E."/>
            <person name="Alazard D."/>
            <person name="Rattei T."/>
            <person name="Weinmaier T."/>
            <person name="Han J."/>
            <person name="Lucas S."/>
            <person name="Lapidus A."/>
            <person name="Cheng J.F."/>
            <person name="Goodwin L."/>
            <person name="Pitluck S."/>
            <person name="Peters L."/>
            <person name="Ovchinnikova G."/>
            <person name="Teshima H."/>
            <person name="Detter J.C."/>
            <person name="Han C.S."/>
            <person name="Tapia R."/>
            <person name="Land M.L."/>
            <person name="Hauser L."/>
            <person name="Kyrpides N.C."/>
            <person name="Ivanova N.N."/>
            <person name="Pagani I."/>
            <person name="Huntmann M."/>
            <person name="Wei C.L."/>
            <person name="Davenport K.W."/>
            <person name="Daligault H."/>
            <person name="Chain P.S."/>
            <person name="Chen A."/>
            <person name="Mavromatis K."/>
            <person name="Markowitz V."/>
            <person name="Szeto E."/>
            <person name="Mikhailova N."/>
            <person name="Pati A."/>
            <person name="Wagner M."/>
            <person name="Woyke T."/>
            <person name="Ollivier B."/>
            <person name="Klenk H.P."/>
            <person name="Spring S."/>
            <person name="Loy A."/>
        </authorList>
    </citation>
    <scope>NUCLEOTIDE SEQUENCE [LARGE SCALE GENOMIC DNA]</scope>
    <source>
        <strain evidence="9">ATCC BAA-275 / DSM 13257 / NCIMB 13706 / S10</strain>
    </source>
</reference>
<dbReference type="AlphaFoldDB" id="J7IV34"/>
<dbReference type="InterPro" id="IPR051316">
    <property type="entry name" value="Zinc-reg_GTPase_activator"/>
</dbReference>
<dbReference type="CDD" id="cd03112">
    <property type="entry name" value="CobW-like"/>
    <property type="match status" value="1"/>
</dbReference>
<proteinExistence type="inferred from homology"/>
<dbReference type="Proteomes" id="UP000005262">
    <property type="component" value="Chromosome"/>
</dbReference>